<dbReference type="Pfam" id="PF02464">
    <property type="entry name" value="CinA"/>
    <property type="match status" value="1"/>
</dbReference>
<dbReference type="OrthoDB" id="9801454at2"/>
<evidence type="ECO:0000313" key="2">
    <source>
        <dbReference type="EMBL" id="ANN77154.1"/>
    </source>
</evidence>
<dbReference type="SUPFAM" id="SSF142433">
    <property type="entry name" value="CinA-like"/>
    <property type="match status" value="1"/>
</dbReference>
<reference evidence="2 3" key="1">
    <citation type="submission" date="2016-06" db="EMBL/GenBank/DDBJ databases">
        <title>Complete genome sequences of Bordetella bronchialis and Bordetella flabilis.</title>
        <authorList>
            <person name="LiPuma J.J."/>
            <person name="Spilker T."/>
        </authorList>
    </citation>
    <scope>NUCLEOTIDE SEQUENCE [LARGE SCALE GENOMIC DNA]</scope>
    <source>
        <strain evidence="2 3">AU10664</strain>
    </source>
</reference>
<evidence type="ECO:0000259" key="1">
    <source>
        <dbReference type="Pfam" id="PF02464"/>
    </source>
</evidence>
<sequence length="168" mass="17815">MNSIERVAIFMRDKGLKLVTAESCTAGLIASTLADIPGAGALLDCAFVVYSPEAKRRCVGVSQRTLDTHNLTSEAVAREMALGAAHRSPANVAIANTGLADDSDDELPAGTQCFAWAFKAGDADAAPTLYTETRRFDGGRHGIRKAAAVYALERMATLYQEWRGGGHA</sequence>
<gene>
    <name evidence="2" type="ORF">BAU07_08555</name>
</gene>
<dbReference type="Proteomes" id="UP000091926">
    <property type="component" value="Chromosome"/>
</dbReference>
<keyword evidence="3" id="KW-1185">Reference proteome</keyword>
<dbReference type="InterPro" id="IPR008136">
    <property type="entry name" value="CinA_C"/>
</dbReference>
<dbReference type="RefSeq" id="WP_066656071.1">
    <property type="nucleotide sequence ID" value="NZ_CBCSCL010000014.1"/>
</dbReference>
<dbReference type="InterPro" id="IPR036653">
    <property type="entry name" value="CinA-like_C"/>
</dbReference>
<organism evidence="2 3">
    <name type="scientific">Bordetella flabilis</name>
    <dbReference type="NCBI Taxonomy" id="463014"/>
    <lineage>
        <taxon>Bacteria</taxon>
        <taxon>Pseudomonadati</taxon>
        <taxon>Pseudomonadota</taxon>
        <taxon>Betaproteobacteria</taxon>
        <taxon>Burkholderiales</taxon>
        <taxon>Alcaligenaceae</taxon>
        <taxon>Bordetella</taxon>
    </lineage>
</organism>
<proteinExistence type="predicted"/>
<accession>A0A193GCZ7</accession>
<dbReference type="Gene3D" id="3.90.950.20">
    <property type="entry name" value="CinA-like"/>
    <property type="match status" value="1"/>
</dbReference>
<dbReference type="AlphaFoldDB" id="A0A193GCZ7"/>
<dbReference type="EMBL" id="CP016172">
    <property type="protein sequence ID" value="ANN77154.1"/>
    <property type="molecule type" value="Genomic_DNA"/>
</dbReference>
<dbReference type="KEGG" id="bfz:BAU07_08555"/>
<protein>
    <submittedName>
        <fullName evidence="2">Ompetence-damaged protein</fullName>
    </submittedName>
</protein>
<dbReference type="NCBIfam" id="TIGR00199">
    <property type="entry name" value="PncC_domain"/>
    <property type="match status" value="1"/>
</dbReference>
<feature type="domain" description="CinA C-terminal" evidence="1">
    <location>
        <begin position="6"/>
        <end position="156"/>
    </location>
</feature>
<dbReference type="STRING" id="463014.BAU07_08555"/>
<name>A0A193GCZ7_9BORD</name>
<evidence type="ECO:0000313" key="3">
    <source>
        <dbReference type="Proteomes" id="UP000091926"/>
    </source>
</evidence>